<keyword evidence="6" id="KW-0653">Protein transport</keyword>
<evidence type="ECO:0000256" key="4">
    <source>
        <dbReference type="ARBA" id="ARBA00022475"/>
    </source>
</evidence>
<evidence type="ECO:0000256" key="8">
    <source>
        <dbReference type="ARBA" id="ARBA00023010"/>
    </source>
</evidence>
<evidence type="ECO:0000256" key="3">
    <source>
        <dbReference type="ARBA" id="ARBA00022448"/>
    </source>
</evidence>
<feature type="transmembrane region" description="Helical" evidence="10">
    <location>
        <begin position="51"/>
        <end position="70"/>
    </location>
</feature>
<dbReference type="Pfam" id="PF03840">
    <property type="entry name" value="SecG"/>
    <property type="match status" value="1"/>
</dbReference>
<dbReference type="GO" id="GO:0009306">
    <property type="term" value="P:protein secretion"/>
    <property type="evidence" value="ECO:0007669"/>
    <property type="project" value="InterPro"/>
</dbReference>
<protein>
    <recommendedName>
        <fullName evidence="12">Protein-export membrane protein SecG</fullName>
    </recommendedName>
</protein>
<evidence type="ECO:0000256" key="5">
    <source>
        <dbReference type="ARBA" id="ARBA00022692"/>
    </source>
</evidence>
<gene>
    <name evidence="11" type="ORF">METZ01_LOCUS59676</name>
</gene>
<dbReference type="GO" id="GO:0043952">
    <property type="term" value="P:protein transport by the Sec complex"/>
    <property type="evidence" value="ECO:0007669"/>
    <property type="project" value="TreeGrafter"/>
</dbReference>
<dbReference type="GO" id="GO:0065002">
    <property type="term" value="P:intracellular protein transmembrane transport"/>
    <property type="evidence" value="ECO:0007669"/>
    <property type="project" value="TreeGrafter"/>
</dbReference>
<accession>A0A381SS38</accession>
<proteinExistence type="inferred from homology"/>
<dbReference type="InterPro" id="IPR004692">
    <property type="entry name" value="SecG"/>
</dbReference>
<keyword evidence="7 10" id="KW-1133">Transmembrane helix</keyword>
<comment type="similarity">
    <text evidence="2">Belongs to the SecG family.</text>
</comment>
<keyword evidence="3" id="KW-0813">Transport</keyword>
<evidence type="ECO:0000256" key="2">
    <source>
        <dbReference type="ARBA" id="ARBA00008445"/>
    </source>
</evidence>
<comment type="subcellular location">
    <subcellularLocation>
        <location evidence="1">Cell membrane</location>
        <topology evidence="1">Multi-pass membrane protein</topology>
    </subcellularLocation>
</comment>
<evidence type="ECO:0008006" key="12">
    <source>
        <dbReference type="Google" id="ProtNLM"/>
    </source>
</evidence>
<keyword evidence="9 10" id="KW-0472">Membrane</keyword>
<dbReference type="PANTHER" id="PTHR34182:SF1">
    <property type="entry name" value="PROTEIN-EXPORT MEMBRANE PROTEIN SECG"/>
    <property type="match status" value="1"/>
</dbReference>
<dbReference type="NCBIfam" id="TIGR00810">
    <property type="entry name" value="secG"/>
    <property type="match status" value="1"/>
</dbReference>
<name>A0A381SS38_9ZZZZ</name>
<evidence type="ECO:0000256" key="1">
    <source>
        <dbReference type="ARBA" id="ARBA00004651"/>
    </source>
</evidence>
<dbReference type="PANTHER" id="PTHR34182">
    <property type="entry name" value="PROTEIN-EXPORT MEMBRANE PROTEIN SECG"/>
    <property type="match status" value="1"/>
</dbReference>
<keyword evidence="5 10" id="KW-0812">Transmembrane</keyword>
<dbReference type="PRINTS" id="PR01651">
    <property type="entry name" value="SECGEXPORT"/>
</dbReference>
<dbReference type="AlphaFoldDB" id="A0A381SS38"/>
<reference evidence="11" key="1">
    <citation type="submission" date="2018-05" db="EMBL/GenBank/DDBJ databases">
        <authorList>
            <person name="Lanie J.A."/>
            <person name="Ng W.-L."/>
            <person name="Kazmierczak K.M."/>
            <person name="Andrzejewski T.M."/>
            <person name="Davidsen T.M."/>
            <person name="Wayne K.J."/>
            <person name="Tettelin H."/>
            <person name="Glass J.I."/>
            <person name="Rusch D."/>
            <person name="Podicherti R."/>
            <person name="Tsui H.-C.T."/>
            <person name="Winkler M.E."/>
        </authorList>
    </citation>
    <scope>NUCLEOTIDE SEQUENCE</scope>
</reference>
<dbReference type="GO" id="GO:0005886">
    <property type="term" value="C:plasma membrane"/>
    <property type="evidence" value="ECO:0007669"/>
    <property type="project" value="UniProtKB-SubCell"/>
</dbReference>
<evidence type="ECO:0000256" key="10">
    <source>
        <dbReference type="SAM" id="Phobius"/>
    </source>
</evidence>
<evidence type="ECO:0000313" key="11">
    <source>
        <dbReference type="EMBL" id="SVA06822.1"/>
    </source>
</evidence>
<evidence type="ECO:0000256" key="7">
    <source>
        <dbReference type="ARBA" id="ARBA00022989"/>
    </source>
</evidence>
<dbReference type="EMBL" id="UINC01003495">
    <property type="protein sequence ID" value="SVA06822.1"/>
    <property type="molecule type" value="Genomic_DNA"/>
</dbReference>
<organism evidence="11">
    <name type="scientific">marine metagenome</name>
    <dbReference type="NCBI Taxonomy" id="408172"/>
    <lineage>
        <taxon>unclassified sequences</taxon>
        <taxon>metagenomes</taxon>
        <taxon>ecological metagenomes</taxon>
    </lineage>
</organism>
<evidence type="ECO:0000256" key="6">
    <source>
        <dbReference type="ARBA" id="ARBA00022927"/>
    </source>
</evidence>
<sequence>METILVTANVVLAIVLVLIILLQRSEGGALGLGISQDNFASTRAVGSFLTKSTGIIAALFIISSILLVVISRGDLQETQSVIEKIEEEKDLDSPQIPDSEK</sequence>
<keyword evidence="8" id="KW-0811">Translocation</keyword>
<evidence type="ECO:0000256" key="9">
    <source>
        <dbReference type="ARBA" id="ARBA00023136"/>
    </source>
</evidence>
<keyword evidence="4" id="KW-1003">Cell membrane</keyword>
<dbReference type="GO" id="GO:0015450">
    <property type="term" value="F:protein-transporting ATPase activity"/>
    <property type="evidence" value="ECO:0007669"/>
    <property type="project" value="InterPro"/>
</dbReference>